<proteinExistence type="predicted"/>
<evidence type="ECO:0000313" key="3">
    <source>
        <dbReference type="Proteomes" id="UP000272464"/>
    </source>
</evidence>
<comment type="caution">
    <text evidence="2">The sequence shown here is derived from an EMBL/GenBank/DDBJ whole genome shotgun (WGS) entry which is preliminary data.</text>
</comment>
<dbReference type="GO" id="GO:0016020">
    <property type="term" value="C:membrane"/>
    <property type="evidence" value="ECO:0007669"/>
    <property type="project" value="TreeGrafter"/>
</dbReference>
<dbReference type="OrthoDB" id="6191536at2"/>
<evidence type="ECO:0000313" key="2">
    <source>
        <dbReference type="EMBL" id="RUT29627.1"/>
    </source>
</evidence>
<organism evidence="2 3">
    <name type="scientific">Paenibacillus zeisoli</name>
    <dbReference type="NCBI Taxonomy" id="2496267"/>
    <lineage>
        <taxon>Bacteria</taxon>
        <taxon>Bacillati</taxon>
        <taxon>Bacillota</taxon>
        <taxon>Bacilli</taxon>
        <taxon>Bacillales</taxon>
        <taxon>Paenibacillaceae</taxon>
        <taxon>Paenibacillus</taxon>
    </lineage>
</organism>
<dbReference type="RefSeq" id="WP_127200010.1">
    <property type="nucleotide sequence ID" value="NZ_RZNX01000006.1"/>
</dbReference>
<dbReference type="InterPro" id="IPR029058">
    <property type="entry name" value="AB_hydrolase_fold"/>
</dbReference>
<keyword evidence="2" id="KW-0378">Hydrolase</keyword>
<dbReference type="InterPro" id="IPR050266">
    <property type="entry name" value="AB_hydrolase_sf"/>
</dbReference>
<evidence type="ECO:0000259" key="1">
    <source>
        <dbReference type="Pfam" id="PF00561"/>
    </source>
</evidence>
<dbReference type="GO" id="GO:0016787">
    <property type="term" value="F:hydrolase activity"/>
    <property type="evidence" value="ECO:0007669"/>
    <property type="project" value="UniProtKB-KW"/>
</dbReference>
<dbReference type="InterPro" id="IPR000073">
    <property type="entry name" value="AB_hydrolase_1"/>
</dbReference>
<accession>A0A433X6K9</accession>
<keyword evidence="3" id="KW-1185">Reference proteome</keyword>
<dbReference type="PANTHER" id="PTHR43798:SF33">
    <property type="entry name" value="HYDROLASE, PUTATIVE (AFU_ORTHOLOGUE AFUA_2G14860)-RELATED"/>
    <property type="match status" value="1"/>
</dbReference>
<dbReference type="Proteomes" id="UP000272464">
    <property type="component" value="Unassembled WGS sequence"/>
</dbReference>
<reference evidence="2 3" key="1">
    <citation type="submission" date="2018-12" db="EMBL/GenBank/DDBJ databases">
        <authorList>
            <person name="Sun L."/>
            <person name="Chen Z."/>
        </authorList>
    </citation>
    <scope>NUCLEOTIDE SEQUENCE [LARGE SCALE GENOMIC DNA]</scope>
    <source>
        <strain evidence="2 3">3-5-3</strain>
    </source>
</reference>
<gene>
    <name evidence="2" type="ORF">EJP77_14735</name>
</gene>
<dbReference type="Gene3D" id="3.40.50.1820">
    <property type="entry name" value="alpha/beta hydrolase"/>
    <property type="match status" value="1"/>
</dbReference>
<dbReference type="Pfam" id="PF00561">
    <property type="entry name" value="Abhydrolase_1"/>
    <property type="match status" value="1"/>
</dbReference>
<dbReference type="PRINTS" id="PR00111">
    <property type="entry name" value="ABHYDROLASE"/>
</dbReference>
<feature type="domain" description="AB hydrolase-1" evidence="1">
    <location>
        <begin position="30"/>
        <end position="135"/>
    </location>
</feature>
<dbReference type="AlphaFoldDB" id="A0A433X6K9"/>
<dbReference type="SUPFAM" id="SSF53474">
    <property type="entry name" value="alpha/beta-Hydrolases"/>
    <property type="match status" value="1"/>
</dbReference>
<dbReference type="PANTHER" id="PTHR43798">
    <property type="entry name" value="MONOACYLGLYCEROL LIPASE"/>
    <property type="match status" value="1"/>
</dbReference>
<name>A0A433X6K9_9BACL</name>
<dbReference type="EMBL" id="RZNX01000006">
    <property type="protein sequence ID" value="RUT29627.1"/>
    <property type="molecule type" value="Genomic_DNA"/>
</dbReference>
<sequence length="267" mass="30621">MERKMSMRKLNFKNTDYSYIWIANEGKETIVMLHPAFADHTMFEQQISHFRMNYQLILLDLPGHGNSSLLSSKVTMQDVPNLLHQILTANNISACHLLGVSMGSLVAQAFADRYPDQVKSVIIVGGYSIHKANEIILKGQRKEGLKWLLYMLQPMRKFRDYVSSVSCYSDECRALFAQGSKHFNRRSFRSMAGMNTFFRRKDNPMPYPLLLIVGEHDLPLIRAAADELHQLEVHSQLVLLQRAGHCANADTPHEFNKTVEQFLSEIH</sequence>
<protein>
    <submittedName>
        <fullName evidence="2">Alpha/beta hydrolase</fullName>
    </submittedName>
</protein>